<accession>A0A1I7UN31</accession>
<evidence type="ECO:0000256" key="1">
    <source>
        <dbReference type="ARBA" id="ARBA00023254"/>
    </source>
</evidence>
<dbReference type="GO" id="GO:0007129">
    <property type="term" value="P:homologous chromosome pairing at meiosis"/>
    <property type="evidence" value="ECO:0007669"/>
    <property type="project" value="TreeGrafter"/>
</dbReference>
<dbReference type="GO" id="GO:0016925">
    <property type="term" value="P:protein sumoylation"/>
    <property type="evidence" value="ECO:0007669"/>
    <property type="project" value="TreeGrafter"/>
</dbReference>
<sequence>MESVHCFRCYRFPSKSLDFYITNCMHIFCFHCRNDCEQREGKEDREGQKEERSATCHQCHLKPCRLLKMGPNMPNQVRSMFTPIREDFEHFGKEMSRVMTFQSRQRHNLISGMSKKVKVFDKLKEAYQEEKTKKEHYKKQLEHAYRIIQSKDQEIIDLKKKVRETPPTSSPAPSEPSVIRVFSDSMYKTPEKKKKSMELAQIPPFMKYKSKTVQAETKTQQLPPVEAFKTPNQPIKATIGFTTPANPPHMFPHLKKLG</sequence>
<evidence type="ECO:0000313" key="3">
    <source>
        <dbReference type="WBParaSite" id="Csp11.Scaffold630.g17624.t1"/>
    </source>
</evidence>
<dbReference type="AlphaFoldDB" id="A0A1I7UN31"/>
<reference evidence="3" key="1">
    <citation type="submission" date="2016-11" db="UniProtKB">
        <authorList>
            <consortium name="WormBaseParasite"/>
        </authorList>
    </citation>
    <scope>IDENTIFICATION</scope>
</reference>
<keyword evidence="1" id="KW-0469">Meiosis</keyword>
<dbReference type="InterPro" id="IPR042123">
    <property type="entry name" value="Zip3/RNF212-like"/>
</dbReference>
<dbReference type="PANTHER" id="PTHR22663:SF30">
    <property type="entry name" value="ZIP HOMOLOGOUS PROTEIN 4"/>
    <property type="match status" value="1"/>
</dbReference>
<dbReference type="Proteomes" id="UP000095282">
    <property type="component" value="Unplaced"/>
</dbReference>
<dbReference type="PANTHER" id="PTHR22663">
    <property type="entry name" value="RING FINGER PROTEIN NARYA-RELATED"/>
    <property type="match status" value="1"/>
</dbReference>
<dbReference type="GO" id="GO:0000795">
    <property type="term" value="C:synaptonemal complex"/>
    <property type="evidence" value="ECO:0007669"/>
    <property type="project" value="InterPro"/>
</dbReference>
<dbReference type="GO" id="GO:0019789">
    <property type="term" value="F:SUMO transferase activity"/>
    <property type="evidence" value="ECO:0007669"/>
    <property type="project" value="InterPro"/>
</dbReference>
<dbReference type="STRING" id="1561998.A0A1I7UN31"/>
<protein>
    <submittedName>
        <fullName evidence="3">RING-type domain-containing protein</fullName>
    </submittedName>
</protein>
<dbReference type="eggNOG" id="KOG4739">
    <property type="taxonomic scope" value="Eukaryota"/>
</dbReference>
<keyword evidence="2" id="KW-1185">Reference proteome</keyword>
<dbReference type="GO" id="GO:0007131">
    <property type="term" value="P:reciprocal meiotic recombination"/>
    <property type="evidence" value="ECO:0007669"/>
    <property type="project" value="InterPro"/>
</dbReference>
<organism evidence="2 3">
    <name type="scientific">Caenorhabditis tropicalis</name>
    <dbReference type="NCBI Taxonomy" id="1561998"/>
    <lineage>
        <taxon>Eukaryota</taxon>
        <taxon>Metazoa</taxon>
        <taxon>Ecdysozoa</taxon>
        <taxon>Nematoda</taxon>
        <taxon>Chromadorea</taxon>
        <taxon>Rhabditida</taxon>
        <taxon>Rhabditina</taxon>
        <taxon>Rhabditomorpha</taxon>
        <taxon>Rhabditoidea</taxon>
        <taxon>Rhabditidae</taxon>
        <taxon>Peloderinae</taxon>
        <taxon>Caenorhabditis</taxon>
    </lineage>
</organism>
<name>A0A1I7UN31_9PELO</name>
<evidence type="ECO:0000313" key="2">
    <source>
        <dbReference type="Proteomes" id="UP000095282"/>
    </source>
</evidence>
<dbReference type="WBParaSite" id="Csp11.Scaffold630.g17624.t1">
    <property type="protein sequence ID" value="Csp11.Scaffold630.g17624.t1"/>
    <property type="gene ID" value="Csp11.Scaffold630.g17624"/>
</dbReference>
<proteinExistence type="predicted"/>